<dbReference type="Pfam" id="PF01388">
    <property type="entry name" value="ARID"/>
    <property type="match status" value="1"/>
</dbReference>
<dbReference type="Proteomes" id="UP001431783">
    <property type="component" value="Unassembled WGS sequence"/>
</dbReference>
<dbReference type="SUPFAM" id="SSF46774">
    <property type="entry name" value="ARID-like"/>
    <property type="match status" value="1"/>
</dbReference>
<keyword evidence="5" id="KW-1185">Reference proteome</keyword>
<evidence type="ECO:0000256" key="1">
    <source>
        <dbReference type="ARBA" id="ARBA00004123"/>
    </source>
</evidence>
<proteinExistence type="predicted"/>
<organism evidence="4 5">
    <name type="scientific">Henosepilachna vigintioctopunctata</name>
    <dbReference type="NCBI Taxonomy" id="420089"/>
    <lineage>
        <taxon>Eukaryota</taxon>
        <taxon>Metazoa</taxon>
        <taxon>Ecdysozoa</taxon>
        <taxon>Arthropoda</taxon>
        <taxon>Hexapoda</taxon>
        <taxon>Insecta</taxon>
        <taxon>Pterygota</taxon>
        <taxon>Neoptera</taxon>
        <taxon>Endopterygota</taxon>
        <taxon>Coleoptera</taxon>
        <taxon>Polyphaga</taxon>
        <taxon>Cucujiformia</taxon>
        <taxon>Coccinelloidea</taxon>
        <taxon>Coccinellidae</taxon>
        <taxon>Epilachninae</taxon>
        <taxon>Epilachnini</taxon>
        <taxon>Henosepilachna</taxon>
    </lineage>
</organism>
<name>A0AAW1U1E9_9CUCU</name>
<feature type="domain" description="ARID" evidence="3">
    <location>
        <begin position="5"/>
        <end position="92"/>
    </location>
</feature>
<evidence type="ECO:0000313" key="5">
    <source>
        <dbReference type="Proteomes" id="UP001431783"/>
    </source>
</evidence>
<keyword evidence="2" id="KW-0539">Nucleus</keyword>
<dbReference type="GO" id="GO:0010468">
    <property type="term" value="P:regulation of gene expression"/>
    <property type="evidence" value="ECO:0007669"/>
    <property type="project" value="TreeGrafter"/>
</dbReference>
<accession>A0AAW1U1E9</accession>
<dbReference type="InterPro" id="IPR036431">
    <property type="entry name" value="ARID_dom_sf"/>
</dbReference>
<dbReference type="PANTHER" id="PTHR10694">
    <property type="entry name" value="LYSINE-SPECIFIC DEMETHYLASE"/>
    <property type="match status" value="1"/>
</dbReference>
<evidence type="ECO:0000313" key="4">
    <source>
        <dbReference type="EMBL" id="KAK9877646.1"/>
    </source>
</evidence>
<dbReference type="GO" id="GO:0006338">
    <property type="term" value="P:chromatin remodeling"/>
    <property type="evidence" value="ECO:0007669"/>
    <property type="project" value="TreeGrafter"/>
</dbReference>
<dbReference type="GO" id="GO:0000785">
    <property type="term" value="C:chromatin"/>
    <property type="evidence" value="ECO:0007669"/>
    <property type="project" value="TreeGrafter"/>
</dbReference>
<dbReference type="PROSITE" id="PS51011">
    <property type="entry name" value="ARID"/>
    <property type="match status" value="1"/>
</dbReference>
<comment type="caution">
    <text evidence="4">The sequence shown here is derived from an EMBL/GenBank/DDBJ whole genome shotgun (WGS) entry which is preliminary data.</text>
</comment>
<dbReference type="PANTHER" id="PTHR10694:SF113">
    <property type="entry name" value="PROTEIN JUMONJI"/>
    <property type="match status" value="1"/>
</dbReference>
<comment type="subcellular location">
    <subcellularLocation>
        <location evidence="1">Nucleus</location>
    </subcellularLocation>
</comment>
<gene>
    <name evidence="4" type="ORF">WA026_019316</name>
</gene>
<reference evidence="4 5" key="1">
    <citation type="submission" date="2023-03" db="EMBL/GenBank/DDBJ databases">
        <title>Genome insight into feeding habits of ladybird beetles.</title>
        <authorList>
            <person name="Li H.-S."/>
            <person name="Huang Y.-H."/>
            <person name="Pang H."/>
        </authorList>
    </citation>
    <scope>NUCLEOTIDE SEQUENCE [LARGE SCALE GENOMIC DNA]</scope>
    <source>
        <strain evidence="4">SYSU_2023b</strain>
        <tissue evidence="4">Whole body</tissue>
    </source>
</reference>
<sequence>MLHRWGPNFKELMAIKKYLQTQNINLTQRPWIGGMEVDLPRLYQNVQSLGWLKEVIEKEKWSKVSDIMRIPKSAQDSHKIGRYILIARNTMSMWFKNSEPTVQEIEQKFSKHVVQRQNHICVHSGSIDSDSWGYGFAVSKNSPFARHAWNLKVLTNISGSVLRSLGL</sequence>
<dbReference type="AlphaFoldDB" id="A0AAW1U1E9"/>
<dbReference type="SMART" id="SM00501">
    <property type="entry name" value="BRIGHT"/>
    <property type="match status" value="1"/>
</dbReference>
<dbReference type="GO" id="GO:0005634">
    <property type="term" value="C:nucleus"/>
    <property type="evidence" value="ECO:0007669"/>
    <property type="project" value="UniProtKB-SubCell"/>
</dbReference>
<protein>
    <recommendedName>
        <fullName evidence="3">ARID domain-containing protein</fullName>
    </recommendedName>
</protein>
<dbReference type="GO" id="GO:0003677">
    <property type="term" value="F:DNA binding"/>
    <property type="evidence" value="ECO:0007669"/>
    <property type="project" value="InterPro"/>
</dbReference>
<dbReference type="InterPro" id="IPR001606">
    <property type="entry name" value="ARID_dom"/>
</dbReference>
<evidence type="ECO:0000256" key="2">
    <source>
        <dbReference type="ARBA" id="ARBA00023242"/>
    </source>
</evidence>
<dbReference type="Gene3D" id="1.10.150.60">
    <property type="entry name" value="ARID DNA-binding domain"/>
    <property type="match status" value="1"/>
</dbReference>
<evidence type="ECO:0000259" key="3">
    <source>
        <dbReference type="PROSITE" id="PS51011"/>
    </source>
</evidence>
<dbReference type="EMBL" id="JARQZJ010000043">
    <property type="protein sequence ID" value="KAK9877646.1"/>
    <property type="molecule type" value="Genomic_DNA"/>
</dbReference>